<gene>
    <name evidence="1" type="ORF">BDR25DRAFT_313770</name>
</gene>
<dbReference type="Proteomes" id="UP000799755">
    <property type="component" value="Unassembled WGS sequence"/>
</dbReference>
<reference evidence="1" key="1">
    <citation type="journal article" date="2020" name="Stud. Mycol.">
        <title>101 Dothideomycetes genomes: a test case for predicting lifestyles and emergence of pathogens.</title>
        <authorList>
            <person name="Haridas S."/>
            <person name="Albert R."/>
            <person name="Binder M."/>
            <person name="Bloem J."/>
            <person name="Labutti K."/>
            <person name="Salamov A."/>
            <person name="Andreopoulos B."/>
            <person name="Baker S."/>
            <person name="Barry K."/>
            <person name="Bills G."/>
            <person name="Bluhm B."/>
            <person name="Cannon C."/>
            <person name="Castanera R."/>
            <person name="Culley D."/>
            <person name="Daum C."/>
            <person name="Ezra D."/>
            <person name="Gonzalez J."/>
            <person name="Henrissat B."/>
            <person name="Kuo A."/>
            <person name="Liang C."/>
            <person name="Lipzen A."/>
            <person name="Lutzoni F."/>
            <person name="Magnuson J."/>
            <person name="Mondo S."/>
            <person name="Nolan M."/>
            <person name="Ohm R."/>
            <person name="Pangilinan J."/>
            <person name="Park H.-J."/>
            <person name="Ramirez L."/>
            <person name="Alfaro M."/>
            <person name="Sun H."/>
            <person name="Tritt A."/>
            <person name="Yoshinaga Y."/>
            <person name="Zwiers L.-H."/>
            <person name="Turgeon B."/>
            <person name="Goodwin S."/>
            <person name="Spatafora J."/>
            <person name="Crous P."/>
            <person name="Grigoriev I."/>
        </authorList>
    </citation>
    <scope>NUCLEOTIDE SEQUENCE</scope>
    <source>
        <strain evidence="1">ATCC 200398</strain>
    </source>
</reference>
<comment type="caution">
    <text evidence="1">The sequence shown here is derived from an EMBL/GenBank/DDBJ whole genome shotgun (WGS) entry which is preliminary data.</text>
</comment>
<dbReference type="EMBL" id="MU003505">
    <property type="protein sequence ID" value="KAF2471138.1"/>
    <property type="molecule type" value="Genomic_DNA"/>
</dbReference>
<evidence type="ECO:0000313" key="2">
    <source>
        <dbReference type="Proteomes" id="UP000799755"/>
    </source>
</evidence>
<evidence type="ECO:0000313" key="1">
    <source>
        <dbReference type="EMBL" id="KAF2471138.1"/>
    </source>
</evidence>
<proteinExistence type="predicted"/>
<keyword evidence="2" id="KW-1185">Reference proteome</keyword>
<sequence length="118" mass="13775">MQNIVYGNNVKNITVDTIISYFWSQFQYVTRGLVIFYGVSAFVTAVCLEMGFQAMLKTNRSFSHNFPGVFWFVRRLELDFDASKDERRVADPLPKEFRDIVLRQEHISRGGLKRSTIQ</sequence>
<protein>
    <submittedName>
        <fullName evidence="1">Uncharacterized protein</fullName>
    </submittedName>
</protein>
<name>A0ACB6QVU4_9PLEO</name>
<accession>A0ACB6QVU4</accession>
<organism evidence="1 2">
    <name type="scientific">Lindgomyces ingoldianus</name>
    <dbReference type="NCBI Taxonomy" id="673940"/>
    <lineage>
        <taxon>Eukaryota</taxon>
        <taxon>Fungi</taxon>
        <taxon>Dikarya</taxon>
        <taxon>Ascomycota</taxon>
        <taxon>Pezizomycotina</taxon>
        <taxon>Dothideomycetes</taxon>
        <taxon>Pleosporomycetidae</taxon>
        <taxon>Pleosporales</taxon>
        <taxon>Lindgomycetaceae</taxon>
        <taxon>Lindgomyces</taxon>
    </lineage>
</organism>